<evidence type="ECO:0000313" key="2">
    <source>
        <dbReference type="Proteomes" id="UP000664218"/>
    </source>
</evidence>
<name>A0A939KJ15_9CLOT</name>
<organism evidence="1 2">
    <name type="scientific">Proteiniclasticum aestuarii</name>
    <dbReference type="NCBI Taxonomy" id="2817862"/>
    <lineage>
        <taxon>Bacteria</taxon>
        <taxon>Bacillati</taxon>
        <taxon>Bacillota</taxon>
        <taxon>Clostridia</taxon>
        <taxon>Eubacteriales</taxon>
        <taxon>Clostridiaceae</taxon>
        <taxon>Proteiniclasticum</taxon>
    </lineage>
</organism>
<comment type="caution">
    <text evidence="1">The sequence shown here is derived from an EMBL/GenBank/DDBJ whole genome shotgun (WGS) entry which is preliminary data.</text>
</comment>
<dbReference type="Proteomes" id="UP000664218">
    <property type="component" value="Unassembled WGS sequence"/>
</dbReference>
<accession>A0A939KJ15</accession>
<sequence>MEKRDLKISGASVSTGGEYKDVRVSGASKITSDIICETMSISGAITVDGSVKAGSCKVSGACKINGNVQADVIKISGGSTIGGSLTGKEISLSGGIKVGKSIKSTNLKLAGEIKVDGDMECEDFRLDGGILSGGVVNCETCELNLATRSEVSELVGAKITVREGNSYTGGLIKTIFGKGKGSLKVHVIEGDDIYLENTTCERVSGERVTLGPGCRIGTVEYSEELSIDPDSTVKEKIER</sequence>
<proteinExistence type="predicted"/>
<dbReference type="EMBL" id="JAFNJU010000004">
    <property type="protein sequence ID" value="MBO1264718.1"/>
    <property type="molecule type" value="Genomic_DNA"/>
</dbReference>
<dbReference type="AlphaFoldDB" id="A0A939KJ15"/>
<reference evidence="1" key="1">
    <citation type="submission" date="2021-03" db="EMBL/GenBank/DDBJ databases">
        <title>Proteiniclasticum marinus sp. nov., isolated from tidal flat sediment.</title>
        <authorList>
            <person name="Namirimu T."/>
            <person name="Yang J.-A."/>
            <person name="Yang S.-H."/>
            <person name="Kim Y.-J."/>
            <person name="Kwon K.K."/>
        </authorList>
    </citation>
    <scope>NUCLEOTIDE SEQUENCE</scope>
    <source>
        <strain evidence="1">SCR006</strain>
    </source>
</reference>
<protein>
    <submittedName>
        <fullName evidence="1">Polymer-forming cytoskeletal protein</fullName>
    </submittedName>
</protein>
<evidence type="ECO:0000313" key="1">
    <source>
        <dbReference type="EMBL" id="MBO1264718.1"/>
    </source>
</evidence>
<keyword evidence="2" id="KW-1185">Reference proteome</keyword>
<dbReference type="RefSeq" id="WP_207599235.1">
    <property type="nucleotide sequence ID" value="NZ_JAFNJU010000004.1"/>
</dbReference>
<gene>
    <name evidence="1" type="ORF">J3A84_06715</name>
</gene>